<name>A0A8C0H6J9_CHEAB</name>
<feature type="domain" description="G-protein coupled receptors family 1 profile" evidence="11">
    <location>
        <begin position="71"/>
        <end position="328"/>
    </location>
</feature>
<reference evidence="12" key="2">
    <citation type="submission" date="2025-09" db="UniProtKB">
        <authorList>
            <consortium name="Ensembl"/>
        </authorList>
    </citation>
    <scope>IDENTIFICATION</scope>
</reference>
<feature type="transmembrane region" description="Helical" evidence="10">
    <location>
        <begin position="132"/>
        <end position="150"/>
    </location>
</feature>
<feature type="transmembrane region" description="Helical" evidence="10">
    <location>
        <begin position="311"/>
        <end position="330"/>
    </location>
</feature>
<keyword evidence="13" id="KW-1185">Reference proteome</keyword>
<organism evidence="12 13">
    <name type="scientific">Chelonoidis abingdonii</name>
    <name type="common">Abingdon island giant tortoise</name>
    <name type="synonym">Testudo abingdonii</name>
    <dbReference type="NCBI Taxonomy" id="106734"/>
    <lineage>
        <taxon>Eukaryota</taxon>
        <taxon>Metazoa</taxon>
        <taxon>Chordata</taxon>
        <taxon>Craniata</taxon>
        <taxon>Vertebrata</taxon>
        <taxon>Euteleostomi</taxon>
        <taxon>Archelosauria</taxon>
        <taxon>Testudinata</taxon>
        <taxon>Testudines</taxon>
        <taxon>Cryptodira</taxon>
        <taxon>Durocryptodira</taxon>
        <taxon>Testudinoidea</taxon>
        <taxon>Testudinidae</taxon>
        <taxon>Chelonoidis</taxon>
    </lineage>
</organism>
<evidence type="ECO:0000256" key="3">
    <source>
        <dbReference type="ARBA" id="ARBA00022606"/>
    </source>
</evidence>
<comment type="subcellular location">
    <subcellularLocation>
        <location evidence="1 10">Cell membrane</location>
        <topology evidence="1 10">Multi-pass membrane protein</topology>
    </subcellularLocation>
</comment>
<dbReference type="GO" id="GO:0005886">
    <property type="term" value="C:plasma membrane"/>
    <property type="evidence" value="ECO:0007669"/>
    <property type="project" value="UniProtKB-SubCell"/>
</dbReference>
<evidence type="ECO:0000256" key="2">
    <source>
        <dbReference type="ARBA" id="ARBA00022475"/>
    </source>
</evidence>
<dbReference type="InterPro" id="IPR000276">
    <property type="entry name" value="GPCR_Rhodpsn"/>
</dbReference>
<keyword evidence="6 10" id="KW-1133">Transmembrane helix</keyword>
<evidence type="ECO:0000256" key="5">
    <source>
        <dbReference type="ARBA" id="ARBA00022725"/>
    </source>
</evidence>
<feature type="transmembrane region" description="Helical" evidence="10">
    <location>
        <begin position="268"/>
        <end position="291"/>
    </location>
</feature>
<feature type="transmembrane region" description="Helical" evidence="10">
    <location>
        <begin position="171"/>
        <end position="192"/>
    </location>
</feature>
<keyword evidence="9" id="KW-0297">G-protein coupled receptor</keyword>
<evidence type="ECO:0000256" key="9">
    <source>
        <dbReference type="RuleBase" id="RU000688"/>
    </source>
</evidence>
<evidence type="ECO:0000256" key="8">
    <source>
        <dbReference type="ARBA" id="ARBA00023224"/>
    </source>
</evidence>
<keyword evidence="3 10" id="KW-0716">Sensory transduction</keyword>
<dbReference type="CDD" id="cd15225">
    <property type="entry name" value="7tmA_OR10A-like"/>
    <property type="match status" value="1"/>
</dbReference>
<evidence type="ECO:0000313" key="13">
    <source>
        <dbReference type="Proteomes" id="UP000694404"/>
    </source>
</evidence>
<dbReference type="Ensembl" id="ENSCABT00000015870.1">
    <property type="protein sequence ID" value="ENSCABP00000014482.1"/>
    <property type="gene ID" value="ENSCABG00000010815.1"/>
</dbReference>
<dbReference type="AlphaFoldDB" id="A0A8C0H6J9"/>
<keyword evidence="4 9" id="KW-0812">Transmembrane</keyword>
<keyword evidence="9" id="KW-0675">Receptor</keyword>
<keyword evidence="5 10" id="KW-0552">Olfaction</keyword>
<evidence type="ECO:0000256" key="4">
    <source>
        <dbReference type="ARBA" id="ARBA00022692"/>
    </source>
</evidence>
<keyword evidence="7 10" id="KW-0472">Membrane</keyword>
<dbReference type="SUPFAM" id="SSF81321">
    <property type="entry name" value="Family A G protein-coupled receptor-like"/>
    <property type="match status" value="1"/>
</dbReference>
<dbReference type="InterPro" id="IPR017452">
    <property type="entry name" value="GPCR_Rhodpsn_7TM"/>
</dbReference>
<dbReference type="InterPro" id="IPR000725">
    <property type="entry name" value="Olfact_rcpt"/>
</dbReference>
<feature type="transmembrane region" description="Helical" evidence="10">
    <location>
        <begin position="91"/>
        <end position="112"/>
    </location>
</feature>
<dbReference type="GO" id="GO:0004984">
    <property type="term" value="F:olfactory receptor activity"/>
    <property type="evidence" value="ECO:0007669"/>
    <property type="project" value="InterPro"/>
</dbReference>
<dbReference type="GO" id="GO:0004930">
    <property type="term" value="F:G protein-coupled receptor activity"/>
    <property type="evidence" value="ECO:0007669"/>
    <property type="project" value="UniProtKB-KW"/>
</dbReference>
<dbReference type="PANTHER" id="PTHR26453">
    <property type="entry name" value="OLFACTORY RECEPTOR"/>
    <property type="match status" value="1"/>
</dbReference>
<dbReference type="Proteomes" id="UP000694404">
    <property type="component" value="Unplaced"/>
</dbReference>
<dbReference type="Pfam" id="PF13853">
    <property type="entry name" value="7tm_4"/>
    <property type="match status" value="1"/>
</dbReference>
<dbReference type="Gene3D" id="1.20.1070.10">
    <property type="entry name" value="Rhodopsin 7-helix transmembrane proteins"/>
    <property type="match status" value="1"/>
</dbReference>
<protein>
    <recommendedName>
        <fullName evidence="10">Olfactory receptor</fullName>
    </recommendedName>
</protein>
<keyword evidence="8 9" id="KW-0807">Transducer</keyword>
<evidence type="ECO:0000256" key="10">
    <source>
        <dbReference type="RuleBase" id="RU363047"/>
    </source>
</evidence>
<sequence length="348" mass="38507">TILQLSSCFPTISSISSHPLFPSCSKGPMPAANENQTVVKEFVLVGFASIPSSQGLLFALFLAIYVVTLASNGIIITLTSTDPNLDTPMYYFLRNLSVIDICYISSTVPQLLVHFLSHTRTISMLACATQNYAFFAFGVTECFLLAVMSYDRYVAICNPLHYSVVMSHQACAKLAAGSWVSGFLHSVVLTVFTFHLPFCGPNCIDHFFCEAPQVLKLACTNTYVNELVIFAVAVLVLIIPLSLVFVSYSRILATILQMSTAAGRRKTFSTCASHLTVVSLFYGAAIFMYMRPRSTHSPQQDKMISLFYDKYISLLYGAVTPILNPLIYSLRNKDVKEALRNRHLAPIH</sequence>
<dbReference type="PROSITE" id="PS50262">
    <property type="entry name" value="G_PROTEIN_RECEP_F1_2"/>
    <property type="match status" value="1"/>
</dbReference>
<accession>A0A8C0H6J9</accession>
<gene>
    <name evidence="12" type="primary">LOC116832349</name>
</gene>
<keyword evidence="2 10" id="KW-1003">Cell membrane</keyword>
<evidence type="ECO:0000256" key="7">
    <source>
        <dbReference type="ARBA" id="ARBA00023136"/>
    </source>
</evidence>
<dbReference type="PRINTS" id="PR00245">
    <property type="entry name" value="OLFACTORYR"/>
</dbReference>
<reference evidence="12" key="1">
    <citation type="submission" date="2025-08" db="UniProtKB">
        <authorList>
            <consortium name="Ensembl"/>
        </authorList>
    </citation>
    <scope>IDENTIFICATION</scope>
</reference>
<proteinExistence type="inferred from homology"/>
<comment type="similarity">
    <text evidence="9">Belongs to the G-protein coupled receptor 1 family.</text>
</comment>
<evidence type="ECO:0000313" key="12">
    <source>
        <dbReference type="Ensembl" id="ENSCABP00000014482.1"/>
    </source>
</evidence>
<evidence type="ECO:0000256" key="1">
    <source>
        <dbReference type="ARBA" id="ARBA00004651"/>
    </source>
</evidence>
<feature type="transmembrane region" description="Helical" evidence="10">
    <location>
        <begin position="56"/>
        <end position="79"/>
    </location>
</feature>
<dbReference type="PROSITE" id="PS00237">
    <property type="entry name" value="G_PROTEIN_RECEP_F1_1"/>
    <property type="match status" value="1"/>
</dbReference>
<evidence type="ECO:0000259" key="11">
    <source>
        <dbReference type="PROSITE" id="PS50262"/>
    </source>
</evidence>
<dbReference type="GeneTree" id="ENSGT01140000282520"/>
<dbReference type="PRINTS" id="PR00237">
    <property type="entry name" value="GPCRRHODOPSN"/>
</dbReference>
<feature type="transmembrane region" description="Helical" evidence="10">
    <location>
        <begin position="227"/>
        <end position="248"/>
    </location>
</feature>
<evidence type="ECO:0000256" key="6">
    <source>
        <dbReference type="ARBA" id="ARBA00022989"/>
    </source>
</evidence>
<dbReference type="FunFam" id="1.20.1070.10:FF:000001">
    <property type="entry name" value="Olfactory receptor"/>
    <property type="match status" value="1"/>
</dbReference>